<evidence type="ECO:0000256" key="9">
    <source>
        <dbReference type="ARBA" id="ARBA00048793"/>
    </source>
</evidence>
<evidence type="ECO:0000256" key="1">
    <source>
        <dbReference type="ARBA" id="ARBA00004994"/>
    </source>
</evidence>
<dbReference type="NCBIfam" id="NF005089">
    <property type="entry name" value="PRK06522.1-4"/>
    <property type="match status" value="1"/>
</dbReference>
<dbReference type="InterPro" id="IPR003710">
    <property type="entry name" value="ApbA"/>
</dbReference>
<dbReference type="Gene3D" id="1.10.1040.10">
    <property type="entry name" value="N-(1-d-carboxylethyl)-l-norvaline Dehydrogenase, domain 2"/>
    <property type="match status" value="1"/>
</dbReference>
<dbReference type="SUPFAM" id="SSF48179">
    <property type="entry name" value="6-phosphogluconate dehydrogenase C-terminal domain-like"/>
    <property type="match status" value="1"/>
</dbReference>
<comment type="catalytic activity">
    <reaction evidence="9 10">
        <text>(R)-pantoate + NADP(+) = 2-dehydropantoate + NADPH + H(+)</text>
        <dbReference type="Rhea" id="RHEA:16233"/>
        <dbReference type="ChEBI" id="CHEBI:11561"/>
        <dbReference type="ChEBI" id="CHEBI:15378"/>
        <dbReference type="ChEBI" id="CHEBI:15980"/>
        <dbReference type="ChEBI" id="CHEBI:57783"/>
        <dbReference type="ChEBI" id="CHEBI:58349"/>
        <dbReference type="EC" id="1.1.1.169"/>
    </reaction>
</comment>
<dbReference type="GO" id="GO:0005737">
    <property type="term" value="C:cytoplasm"/>
    <property type="evidence" value="ECO:0007669"/>
    <property type="project" value="TreeGrafter"/>
</dbReference>
<dbReference type="Proteomes" id="UP000603912">
    <property type="component" value="Unassembled WGS sequence"/>
</dbReference>
<comment type="function">
    <text evidence="10">Catalyzes the NADPH-dependent reduction of ketopantoate into pantoic acid.</text>
</comment>
<organism evidence="13 14">
    <name type="scientific">Alsobacter metallidurans</name>
    <dbReference type="NCBI Taxonomy" id="340221"/>
    <lineage>
        <taxon>Bacteria</taxon>
        <taxon>Pseudomonadati</taxon>
        <taxon>Pseudomonadota</taxon>
        <taxon>Alphaproteobacteria</taxon>
        <taxon>Hyphomicrobiales</taxon>
        <taxon>Alsobacteraceae</taxon>
        <taxon>Alsobacter</taxon>
    </lineage>
</organism>
<keyword evidence="14" id="KW-1185">Reference proteome</keyword>
<reference evidence="13" key="1">
    <citation type="journal article" date="2014" name="Int. J. Syst. Evol. Microbiol.">
        <title>Complete genome sequence of Corynebacterium casei LMG S-19264T (=DSM 44701T), isolated from a smear-ripened cheese.</title>
        <authorList>
            <consortium name="US DOE Joint Genome Institute (JGI-PGF)"/>
            <person name="Walter F."/>
            <person name="Albersmeier A."/>
            <person name="Kalinowski J."/>
            <person name="Ruckert C."/>
        </authorList>
    </citation>
    <scope>NUCLEOTIDE SEQUENCE</scope>
    <source>
        <strain evidence="13">CGMCC 1.12214</strain>
    </source>
</reference>
<dbReference type="InterPro" id="IPR013752">
    <property type="entry name" value="KPA_reductase"/>
</dbReference>
<dbReference type="GO" id="GO:0015940">
    <property type="term" value="P:pantothenate biosynthetic process"/>
    <property type="evidence" value="ECO:0007669"/>
    <property type="project" value="UniProtKB-KW"/>
</dbReference>
<dbReference type="EMBL" id="BMES01000001">
    <property type="protein sequence ID" value="GGH12834.1"/>
    <property type="molecule type" value="Genomic_DNA"/>
</dbReference>
<evidence type="ECO:0000313" key="13">
    <source>
        <dbReference type="EMBL" id="GGH12834.1"/>
    </source>
</evidence>
<evidence type="ECO:0000259" key="11">
    <source>
        <dbReference type="Pfam" id="PF02558"/>
    </source>
</evidence>
<comment type="pathway">
    <text evidence="1 10">Cofactor biosynthesis; (R)-pantothenate biosynthesis; (R)-pantoate from 3-methyl-2-oxobutanoate: step 2/2.</text>
</comment>
<dbReference type="FunFam" id="1.10.1040.10:FF:000017">
    <property type="entry name" value="2-dehydropantoate 2-reductase"/>
    <property type="match status" value="1"/>
</dbReference>
<dbReference type="AlphaFoldDB" id="A0A917MGV8"/>
<dbReference type="PANTHER" id="PTHR21708">
    <property type="entry name" value="PROBABLE 2-DEHYDROPANTOATE 2-REDUCTASE"/>
    <property type="match status" value="1"/>
</dbReference>
<feature type="domain" description="Ketopantoate reductase C-terminal" evidence="12">
    <location>
        <begin position="196"/>
        <end position="319"/>
    </location>
</feature>
<gene>
    <name evidence="13" type="ORF">GCM10007036_11010</name>
</gene>
<evidence type="ECO:0000256" key="10">
    <source>
        <dbReference type="RuleBase" id="RU362068"/>
    </source>
</evidence>
<dbReference type="RefSeq" id="WP_188516678.1">
    <property type="nucleotide sequence ID" value="NZ_BMES01000001.1"/>
</dbReference>
<dbReference type="InterPro" id="IPR051402">
    <property type="entry name" value="KPR-Related"/>
</dbReference>
<dbReference type="GO" id="GO:0008677">
    <property type="term" value="F:2-dehydropantoate 2-reductase activity"/>
    <property type="evidence" value="ECO:0007669"/>
    <property type="project" value="UniProtKB-EC"/>
</dbReference>
<dbReference type="Pfam" id="PF08546">
    <property type="entry name" value="ApbA_C"/>
    <property type="match status" value="1"/>
</dbReference>
<dbReference type="SUPFAM" id="SSF51735">
    <property type="entry name" value="NAD(P)-binding Rossmann-fold domains"/>
    <property type="match status" value="1"/>
</dbReference>
<evidence type="ECO:0000256" key="4">
    <source>
        <dbReference type="ARBA" id="ARBA00019465"/>
    </source>
</evidence>
<dbReference type="InterPro" id="IPR008927">
    <property type="entry name" value="6-PGluconate_DH-like_C_sf"/>
</dbReference>
<evidence type="ECO:0000256" key="2">
    <source>
        <dbReference type="ARBA" id="ARBA00007870"/>
    </source>
</evidence>
<comment type="caution">
    <text evidence="13">The sequence shown here is derived from an EMBL/GenBank/DDBJ whole genome shotgun (WGS) entry which is preliminary data.</text>
</comment>
<dbReference type="Pfam" id="PF02558">
    <property type="entry name" value="ApbA"/>
    <property type="match status" value="1"/>
</dbReference>
<dbReference type="Gene3D" id="3.40.50.720">
    <property type="entry name" value="NAD(P)-binding Rossmann-like Domain"/>
    <property type="match status" value="1"/>
</dbReference>
<dbReference type="InterPro" id="IPR013328">
    <property type="entry name" value="6PGD_dom2"/>
</dbReference>
<evidence type="ECO:0000256" key="8">
    <source>
        <dbReference type="ARBA" id="ARBA00032024"/>
    </source>
</evidence>
<feature type="domain" description="Ketopantoate reductase N-terminal" evidence="11">
    <location>
        <begin position="3"/>
        <end position="168"/>
    </location>
</feature>
<proteinExistence type="inferred from homology"/>
<comment type="similarity">
    <text evidence="2 10">Belongs to the ketopantoate reductase family.</text>
</comment>
<keyword evidence="5 10" id="KW-0566">Pantothenate biosynthesis</keyword>
<dbReference type="PANTHER" id="PTHR21708:SF45">
    <property type="entry name" value="2-DEHYDROPANTOATE 2-REDUCTASE"/>
    <property type="match status" value="1"/>
</dbReference>
<keyword evidence="7 10" id="KW-0560">Oxidoreductase</keyword>
<reference evidence="13" key="2">
    <citation type="submission" date="2020-09" db="EMBL/GenBank/DDBJ databases">
        <authorList>
            <person name="Sun Q."/>
            <person name="Zhou Y."/>
        </authorList>
    </citation>
    <scope>NUCLEOTIDE SEQUENCE</scope>
    <source>
        <strain evidence="13">CGMCC 1.12214</strain>
    </source>
</reference>
<name>A0A917MGV8_9HYPH</name>
<accession>A0A917MGV8</accession>
<evidence type="ECO:0000256" key="6">
    <source>
        <dbReference type="ARBA" id="ARBA00022857"/>
    </source>
</evidence>
<dbReference type="EC" id="1.1.1.169" evidence="3 10"/>
<sequence length="326" mass="34337">MKVCVFGAGAVGSHIAAKLLRAGAAETSLVARGAHLDAMRRNGLTYVGETERFTVPVPQCTNDPGTLPQQDLVLVTLKAVSLPQSADAIGRLIAPGGAAVFLLNGIPWWWRYGLDAKPATLPLLDPEGRLWSDVRPERALGGVIYSPNEITEPGVVSNSTRSHFVLGAPDNGDSPALASALRVFEQAGLTAKRSADIRRDVWLKLLLNAPGNPLSALTRLTAGERGADEGLFEVGKALVREVLAVAKATGWDLGDDVDVEGIVRPKGTLGGGRPSMLQDILAGRPTEVAALLEQPAAFGVEHGIATPVMDVVAPLVRGLDRAVRKR</sequence>
<evidence type="ECO:0000256" key="7">
    <source>
        <dbReference type="ARBA" id="ARBA00023002"/>
    </source>
</evidence>
<evidence type="ECO:0000256" key="5">
    <source>
        <dbReference type="ARBA" id="ARBA00022655"/>
    </source>
</evidence>
<evidence type="ECO:0000256" key="3">
    <source>
        <dbReference type="ARBA" id="ARBA00013014"/>
    </source>
</evidence>
<protein>
    <recommendedName>
        <fullName evidence="4 10">2-dehydropantoate 2-reductase</fullName>
        <ecNumber evidence="3 10">1.1.1.169</ecNumber>
    </recommendedName>
    <alternativeName>
        <fullName evidence="8 10">Ketopantoate reductase</fullName>
    </alternativeName>
</protein>
<evidence type="ECO:0000313" key="14">
    <source>
        <dbReference type="Proteomes" id="UP000603912"/>
    </source>
</evidence>
<evidence type="ECO:0000259" key="12">
    <source>
        <dbReference type="Pfam" id="PF08546"/>
    </source>
</evidence>
<dbReference type="InterPro" id="IPR036291">
    <property type="entry name" value="NAD(P)-bd_dom_sf"/>
</dbReference>
<dbReference type="NCBIfam" id="TIGR00745">
    <property type="entry name" value="apbA_panE"/>
    <property type="match status" value="1"/>
</dbReference>
<dbReference type="InterPro" id="IPR013332">
    <property type="entry name" value="KPR_N"/>
</dbReference>
<keyword evidence="6 10" id="KW-0521">NADP</keyword>